<dbReference type="EMBL" id="JANEYG010000085">
    <property type="protein sequence ID" value="KAJ8913908.1"/>
    <property type="molecule type" value="Genomic_DNA"/>
</dbReference>
<organism evidence="2 3">
    <name type="scientific">Exocentrus adspersus</name>
    <dbReference type="NCBI Taxonomy" id="1586481"/>
    <lineage>
        <taxon>Eukaryota</taxon>
        <taxon>Metazoa</taxon>
        <taxon>Ecdysozoa</taxon>
        <taxon>Arthropoda</taxon>
        <taxon>Hexapoda</taxon>
        <taxon>Insecta</taxon>
        <taxon>Pterygota</taxon>
        <taxon>Neoptera</taxon>
        <taxon>Endopterygota</taxon>
        <taxon>Coleoptera</taxon>
        <taxon>Polyphaga</taxon>
        <taxon>Cucujiformia</taxon>
        <taxon>Chrysomeloidea</taxon>
        <taxon>Cerambycidae</taxon>
        <taxon>Lamiinae</taxon>
        <taxon>Acanthocinini</taxon>
        <taxon>Exocentrus</taxon>
    </lineage>
</organism>
<accession>A0AAV8VI71</accession>
<dbReference type="AlphaFoldDB" id="A0AAV8VI71"/>
<comment type="caution">
    <text evidence="2">The sequence shown here is derived from an EMBL/GenBank/DDBJ whole genome shotgun (WGS) entry which is preliminary data.</text>
</comment>
<evidence type="ECO:0000256" key="1">
    <source>
        <dbReference type="SAM" id="MobiDB-lite"/>
    </source>
</evidence>
<evidence type="ECO:0000313" key="2">
    <source>
        <dbReference type="EMBL" id="KAJ8913908.1"/>
    </source>
</evidence>
<feature type="region of interest" description="Disordered" evidence="1">
    <location>
        <begin position="61"/>
        <end position="100"/>
    </location>
</feature>
<proteinExistence type="predicted"/>
<evidence type="ECO:0000313" key="3">
    <source>
        <dbReference type="Proteomes" id="UP001159042"/>
    </source>
</evidence>
<feature type="compositionally biased region" description="Acidic residues" evidence="1">
    <location>
        <begin position="68"/>
        <end position="77"/>
    </location>
</feature>
<feature type="compositionally biased region" description="Basic residues" evidence="1">
    <location>
        <begin position="83"/>
        <end position="94"/>
    </location>
</feature>
<gene>
    <name evidence="2" type="ORF">NQ315_005705</name>
</gene>
<sequence length="154" mass="17975">MTKGYRVRRKESERYREGEGFSYLTLKCVIESTEMEVLHCSYLLRRGPHIIKIELHLDAAETTPETTDTVESEENDSENVTQQKKKRKRNAHRIGKYDGSARKNRKRCSDCYKRLQQQLGSKEARAKTIKVTTFCEDCEGQPTQCVPCFKKLHE</sequence>
<protein>
    <submittedName>
        <fullName evidence="2">Uncharacterized protein</fullName>
    </submittedName>
</protein>
<reference evidence="2 3" key="1">
    <citation type="journal article" date="2023" name="Insect Mol. Biol.">
        <title>Genome sequencing provides insights into the evolution of gene families encoding plant cell wall-degrading enzymes in longhorned beetles.</title>
        <authorList>
            <person name="Shin N.R."/>
            <person name="Okamura Y."/>
            <person name="Kirsch R."/>
            <person name="Pauchet Y."/>
        </authorList>
    </citation>
    <scope>NUCLEOTIDE SEQUENCE [LARGE SCALE GENOMIC DNA]</scope>
    <source>
        <strain evidence="2">EAD_L_NR</strain>
    </source>
</reference>
<name>A0AAV8VI71_9CUCU</name>
<dbReference type="Proteomes" id="UP001159042">
    <property type="component" value="Unassembled WGS sequence"/>
</dbReference>
<keyword evidence="3" id="KW-1185">Reference proteome</keyword>